<comment type="caution">
    <text evidence="2">The sequence shown here is derived from an EMBL/GenBank/DDBJ whole genome shotgun (WGS) entry which is preliminary data.</text>
</comment>
<accession>A0ABT5XA11</accession>
<evidence type="ECO:0000313" key="3">
    <source>
        <dbReference type="Proteomes" id="UP001220010"/>
    </source>
</evidence>
<keyword evidence="1" id="KW-1133">Transmembrane helix</keyword>
<evidence type="ECO:0000256" key="1">
    <source>
        <dbReference type="SAM" id="Phobius"/>
    </source>
</evidence>
<evidence type="ECO:0000313" key="2">
    <source>
        <dbReference type="EMBL" id="MDF0591549.1"/>
    </source>
</evidence>
<proteinExistence type="predicted"/>
<feature type="transmembrane region" description="Helical" evidence="1">
    <location>
        <begin position="172"/>
        <end position="193"/>
    </location>
</feature>
<keyword evidence="1" id="KW-0472">Membrane</keyword>
<dbReference type="Proteomes" id="UP001220010">
    <property type="component" value="Unassembled WGS sequence"/>
</dbReference>
<keyword evidence="3" id="KW-1185">Reference proteome</keyword>
<name>A0ABT5XA11_9EURY</name>
<organism evidence="2 3">
    <name type="scientific">Candidatus Methanocrinis natronophilus</name>
    <dbReference type="NCBI Taxonomy" id="3033396"/>
    <lineage>
        <taxon>Archaea</taxon>
        <taxon>Methanobacteriati</taxon>
        <taxon>Methanobacteriota</taxon>
        <taxon>Stenosarchaea group</taxon>
        <taxon>Methanomicrobia</taxon>
        <taxon>Methanotrichales</taxon>
        <taxon>Methanotrichaceae</taxon>
        <taxon>Methanocrinis</taxon>
    </lineage>
</organism>
<reference evidence="2 3" key="1">
    <citation type="submission" date="2023-03" db="EMBL/GenBank/DDBJ databases">
        <title>WGS of Methanotrichaceae archaeon Mx.</title>
        <authorList>
            <person name="Sorokin D.Y."/>
            <person name="Merkel A.Y."/>
        </authorList>
    </citation>
    <scope>NUCLEOTIDE SEQUENCE [LARGE SCALE GENOMIC DNA]</scope>
    <source>
        <strain evidence="2 3">Mx</strain>
    </source>
</reference>
<dbReference type="RefSeq" id="WP_316967280.1">
    <property type="nucleotide sequence ID" value="NZ_JARFPK010000047.1"/>
</dbReference>
<gene>
    <name evidence="2" type="ORF">P0O15_10295</name>
</gene>
<keyword evidence="1" id="KW-0812">Transmembrane</keyword>
<protein>
    <submittedName>
        <fullName evidence="2">Uncharacterized protein</fullName>
    </submittedName>
</protein>
<sequence>MNQDIENYTSPDFKGEPVYTFLFHTNNPDVDHGGICSINIEISGAGDVDSAKLNISMPSYLVDGKVEVKYNSPGRETRSFEEVPPITMGLPLELFTNWTPDGFSPINRGERYFNGLPLISFSFKVPKKAPRGGHKIFFTLTYKGQKSNKWYKDNQIMEIRIKRFYETPMGKFILILAAIIAALPGLPTLWNILDILWSMIQTFLCSL</sequence>
<dbReference type="EMBL" id="JARFPK010000047">
    <property type="protein sequence ID" value="MDF0591549.1"/>
    <property type="molecule type" value="Genomic_DNA"/>
</dbReference>